<accession>A0A8J3QYW3</accession>
<keyword evidence="1" id="KW-1133">Transmembrane helix</keyword>
<dbReference type="AlphaFoldDB" id="A0A8J3QYW3"/>
<keyword evidence="1" id="KW-0812">Transmembrane</keyword>
<evidence type="ECO:0000313" key="2">
    <source>
        <dbReference type="EMBL" id="GIH19081.1"/>
    </source>
</evidence>
<evidence type="ECO:0000256" key="1">
    <source>
        <dbReference type="SAM" id="Phobius"/>
    </source>
</evidence>
<keyword evidence="1" id="KW-0472">Membrane</keyword>
<proteinExistence type="predicted"/>
<name>A0A8J3QYW3_9ACTN</name>
<organism evidence="2 3">
    <name type="scientific">Rugosimonospora africana</name>
    <dbReference type="NCBI Taxonomy" id="556532"/>
    <lineage>
        <taxon>Bacteria</taxon>
        <taxon>Bacillati</taxon>
        <taxon>Actinomycetota</taxon>
        <taxon>Actinomycetes</taxon>
        <taxon>Micromonosporales</taxon>
        <taxon>Micromonosporaceae</taxon>
        <taxon>Rugosimonospora</taxon>
    </lineage>
</organism>
<dbReference type="EMBL" id="BONZ01000076">
    <property type="protein sequence ID" value="GIH19081.1"/>
    <property type="molecule type" value="Genomic_DNA"/>
</dbReference>
<keyword evidence="3" id="KW-1185">Reference proteome</keyword>
<evidence type="ECO:0000313" key="3">
    <source>
        <dbReference type="Proteomes" id="UP000642748"/>
    </source>
</evidence>
<dbReference type="RefSeq" id="WP_203922550.1">
    <property type="nucleotide sequence ID" value="NZ_BONZ01000076.1"/>
</dbReference>
<comment type="caution">
    <text evidence="2">The sequence shown here is derived from an EMBL/GenBank/DDBJ whole genome shotgun (WGS) entry which is preliminary data.</text>
</comment>
<dbReference type="Proteomes" id="UP000642748">
    <property type="component" value="Unassembled WGS sequence"/>
</dbReference>
<protein>
    <submittedName>
        <fullName evidence="2">Uncharacterized protein</fullName>
    </submittedName>
</protein>
<reference evidence="2" key="1">
    <citation type="submission" date="2021-01" db="EMBL/GenBank/DDBJ databases">
        <title>Whole genome shotgun sequence of Rugosimonospora africana NBRC 104875.</title>
        <authorList>
            <person name="Komaki H."/>
            <person name="Tamura T."/>
        </authorList>
    </citation>
    <scope>NUCLEOTIDE SEQUENCE</scope>
    <source>
        <strain evidence="2">NBRC 104875</strain>
    </source>
</reference>
<sequence length="55" mass="5427">MLAVVLCAVGGVLLGGAWSLRSQGAGRPAIVVVALLGVLALAGGVLWMLPHGTFS</sequence>
<gene>
    <name evidence="2" type="ORF">Raf01_72530</name>
</gene>
<feature type="transmembrane region" description="Helical" evidence="1">
    <location>
        <begin position="29"/>
        <end position="49"/>
    </location>
</feature>